<dbReference type="EMBL" id="JBHRZG010000016">
    <property type="protein sequence ID" value="MFC3833911.1"/>
    <property type="molecule type" value="Genomic_DNA"/>
</dbReference>
<dbReference type="Proteomes" id="UP001595803">
    <property type="component" value="Unassembled WGS sequence"/>
</dbReference>
<proteinExistence type="predicted"/>
<evidence type="ECO:0000313" key="2">
    <source>
        <dbReference type="Proteomes" id="UP001595803"/>
    </source>
</evidence>
<gene>
    <name evidence="1" type="ORF">ACFOSB_13670</name>
</gene>
<accession>A0ABV7ZCS9</accession>
<name>A0ABV7ZCS9_9DEIO</name>
<protein>
    <submittedName>
        <fullName evidence="1">Uncharacterized protein</fullName>
    </submittedName>
</protein>
<organism evidence="1 2">
    <name type="scientific">Deinococcus rufus</name>
    <dbReference type="NCBI Taxonomy" id="2136097"/>
    <lineage>
        <taxon>Bacteria</taxon>
        <taxon>Thermotogati</taxon>
        <taxon>Deinococcota</taxon>
        <taxon>Deinococci</taxon>
        <taxon>Deinococcales</taxon>
        <taxon>Deinococcaceae</taxon>
        <taxon>Deinococcus</taxon>
    </lineage>
</organism>
<keyword evidence="2" id="KW-1185">Reference proteome</keyword>
<dbReference type="RefSeq" id="WP_322473020.1">
    <property type="nucleotide sequence ID" value="NZ_JBHRZG010000016.1"/>
</dbReference>
<evidence type="ECO:0000313" key="1">
    <source>
        <dbReference type="EMBL" id="MFC3833911.1"/>
    </source>
</evidence>
<comment type="caution">
    <text evidence="1">The sequence shown here is derived from an EMBL/GenBank/DDBJ whole genome shotgun (WGS) entry which is preliminary data.</text>
</comment>
<sequence>MGLVMLAVFLPIISLGLHFSRRQERLNRAMDAMDDSRRDAGYVGPHLPGPF</sequence>
<reference evidence="2" key="1">
    <citation type="journal article" date="2019" name="Int. J. Syst. Evol. Microbiol.">
        <title>The Global Catalogue of Microorganisms (GCM) 10K type strain sequencing project: providing services to taxonomists for standard genome sequencing and annotation.</title>
        <authorList>
            <consortium name="The Broad Institute Genomics Platform"/>
            <consortium name="The Broad Institute Genome Sequencing Center for Infectious Disease"/>
            <person name="Wu L."/>
            <person name="Ma J."/>
        </authorList>
    </citation>
    <scope>NUCLEOTIDE SEQUENCE [LARGE SCALE GENOMIC DNA]</scope>
    <source>
        <strain evidence="2">CCTCC AB 2017081</strain>
    </source>
</reference>